<dbReference type="Proteomes" id="UP000267352">
    <property type="component" value="Segment"/>
</dbReference>
<sequence>MALLGQTDAQYGYVEHNSTLDSFWSSNAAIRAKAKEDALSRAEILAVRKQLDGKCSSSRDEYSMVEIS</sequence>
<proteinExistence type="predicted"/>
<reference evidence="1" key="1">
    <citation type="submission" date="2017-12" db="EMBL/GenBank/DDBJ databases">
        <authorList>
            <person name="Katneni V.K."/>
            <person name="Shekhar M.S."/>
            <person name="Otta S.K."/>
            <person name="Karthic K."/>
            <person name="Jangam A.K."/>
            <person name="Gopikrishna G."/>
            <person name="Vijayan K.K."/>
        </authorList>
    </citation>
    <scope>NUCLEOTIDE SEQUENCE [LARGE SCALE GENOMIC DNA]</scope>
    <source>
        <strain evidence="1">IN_AP4RU</strain>
    </source>
</reference>
<organism evidence="1">
    <name type="scientific">White spot syndrome virus</name>
    <dbReference type="NCBI Taxonomy" id="342409"/>
    <lineage>
        <taxon>Viruses</taxon>
        <taxon>Viruses incertae sedis</taxon>
        <taxon>Naldaviricetes</taxon>
        <taxon>Nimaviridae</taxon>
        <taxon>Whispovirus</taxon>
    </lineage>
</organism>
<dbReference type="EMBL" id="MG702567">
    <property type="protein sequence ID" value="AUO14928.1"/>
    <property type="molecule type" value="Genomic_DNA"/>
</dbReference>
<protein>
    <submittedName>
        <fullName evidence="1">WSSV056</fullName>
    </submittedName>
</protein>
<reference evidence="1" key="2">
    <citation type="journal article" date="2018" name="Genome Announc.">
        <title>First Report of a Complete Genome Sequence of White spot syndrome virus from India.</title>
        <authorList>
            <person name="Vinaya Kumar K."/>
            <person name="Shekhar M.S."/>
            <person name="Otta S.K."/>
            <person name="Karthic K."/>
            <person name="Ashok Kumar J."/>
            <person name="Gopikrishna G."/>
            <person name="Vijayan K.K."/>
        </authorList>
    </citation>
    <scope>NUCLEOTIDE SEQUENCE</scope>
    <source>
        <strain evidence="1">IN_AP4RU</strain>
    </source>
</reference>
<evidence type="ECO:0000313" key="1">
    <source>
        <dbReference type="EMBL" id="AUO14928.1"/>
    </source>
</evidence>
<name>A0A2I6SBJ1_9VIRU</name>
<accession>A0A2I6SBJ1</accession>